<evidence type="ECO:0000313" key="2">
    <source>
        <dbReference type="Proteomes" id="UP001054945"/>
    </source>
</evidence>
<keyword evidence="2" id="KW-1185">Reference proteome</keyword>
<dbReference type="Proteomes" id="UP001054945">
    <property type="component" value="Unassembled WGS sequence"/>
</dbReference>
<dbReference type="EMBL" id="BPLR01000200">
    <property type="protein sequence ID" value="GIY92825.1"/>
    <property type="molecule type" value="Genomic_DNA"/>
</dbReference>
<accession>A0AAV4XF15</accession>
<organism evidence="1 2">
    <name type="scientific">Caerostris extrusa</name>
    <name type="common">Bark spider</name>
    <name type="synonym">Caerostris bankana</name>
    <dbReference type="NCBI Taxonomy" id="172846"/>
    <lineage>
        <taxon>Eukaryota</taxon>
        <taxon>Metazoa</taxon>
        <taxon>Ecdysozoa</taxon>
        <taxon>Arthropoda</taxon>
        <taxon>Chelicerata</taxon>
        <taxon>Arachnida</taxon>
        <taxon>Araneae</taxon>
        <taxon>Araneomorphae</taxon>
        <taxon>Entelegynae</taxon>
        <taxon>Araneoidea</taxon>
        <taxon>Araneidae</taxon>
        <taxon>Caerostris</taxon>
    </lineage>
</organism>
<sequence>MQKCLFLQCNYSWQRPSGSDLCFILSFAAAIRLLLHPLRPGMKLIYWGSRAGHAAPTCAVPALFWSDFLRIANVEGQVLYLLIARRESRCLLISHQ</sequence>
<name>A0AAV4XF15_CAEEX</name>
<protein>
    <submittedName>
        <fullName evidence="1">Uncharacterized protein</fullName>
    </submittedName>
</protein>
<gene>
    <name evidence="1" type="ORF">CEXT_706181</name>
</gene>
<evidence type="ECO:0000313" key="1">
    <source>
        <dbReference type="EMBL" id="GIY92825.1"/>
    </source>
</evidence>
<proteinExistence type="predicted"/>
<dbReference type="AlphaFoldDB" id="A0AAV4XF15"/>
<comment type="caution">
    <text evidence="1">The sequence shown here is derived from an EMBL/GenBank/DDBJ whole genome shotgun (WGS) entry which is preliminary data.</text>
</comment>
<reference evidence="1 2" key="1">
    <citation type="submission" date="2021-06" db="EMBL/GenBank/DDBJ databases">
        <title>Caerostris extrusa draft genome.</title>
        <authorList>
            <person name="Kono N."/>
            <person name="Arakawa K."/>
        </authorList>
    </citation>
    <scope>NUCLEOTIDE SEQUENCE [LARGE SCALE GENOMIC DNA]</scope>
</reference>